<evidence type="ECO:0000256" key="5">
    <source>
        <dbReference type="ARBA" id="ARBA00022842"/>
    </source>
</evidence>
<protein>
    <recommendedName>
        <fullName evidence="11">Alpha-D-phosphohexomutase alpha/beta/alpha domain-containing protein</fullName>
    </recommendedName>
</protein>
<dbReference type="InterPro" id="IPR005844">
    <property type="entry name" value="A-D-PHexomutase_a/b/a-I"/>
</dbReference>
<dbReference type="InterPro" id="IPR005841">
    <property type="entry name" value="Alpha-D-phosphohexomutase_SF"/>
</dbReference>
<evidence type="ECO:0008006" key="11">
    <source>
        <dbReference type="Google" id="ProtNLM"/>
    </source>
</evidence>
<evidence type="ECO:0000256" key="3">
    <source>
        <dbReference type="ARBA" id="ARBA00022553"/>
    </source>
</evidence>
<dbReference type="CDD" id="cd03089">
    <property type="entry name" value="PMM_PGM"/>
    <property type="match status" value="1"/>
</dbReference>
<proteinExistence type="inferred from homology"/>
<dbReference type="InterPro" id="IPR016066">
    <property type="entry name" value="A-D-PHexomutase_CS"/>
</dbReference>
<dbReference type="InterPro" id="IPR005845">
    <property type="entry name" value="A-D-PHexomutase_a/b/a-II"/>
</dbReference>
<accession>A0A382CBV9</accession>
<dbReference type="Pfam" id="PF02879">
    <property type="entry name" value="PGM_PMM_II"/>
    <property type="match status" value="1"/>
</dbReference>
<dbReference type="PROSITE" id="PS00710">
    <property type="entry name" value="PGM_PMM"/>
    <property type="match status" value="1"/>
</dbReference>
<evidence type="ECO:0000259" key="7">
    <source>
        <dbReference type="Pfam" id="PF02878"/>
    </source>
</evidence>
<reference evidence="10" key="1">
    <citation type="submission" date="2018-05" db="EMBL/GenBank/DDBJ databases">
        <authorList>
            <person name="Lanie J.A."/>
            <person name="Ng W.-L."/>
            <person name="Kazmierczak K.M."/>
            <person name="Andrzejewski T.M."/>
            <person name="Davidsen T.M."/>
            <person name="Wayne K.J."/>
            <person name="Tettelin H."/>
            <person name="Glass J.I."/>
            <person name="Rusch D."/>
            <person name="Podicherti R."/>
            <person name="Tsui H.-C.T."/>
            <person name="Winkler M.E."/>
        </authorList>
    </citation>
    <scope>NUCLEOTIDE SEQUENCE</scope>
</reference>
<dbReference type="InterPro" id="IPR005846">
    <property type="entry name" value="A-D-PHexomutase_a/b/a-III"/>
</dbReference>
<comment type="cofactor">
    <cofactor evidence="1">
        <name>Mg(2+)</name>
        <dbReference type="ChEBI" id="CHEBI:18420"/>
    </cofactor>
</comment>
<evidence type="ECO:0000256" key="4">
    <source>
        <dbReference type="ARBA" id="ARBA00022723"/>
    </source>
</evidence>
<evidence type="ECO:0000259" key="8">
    <source>
        <dbReference type="Pfam" id="PF02879"/>
    </source>
</evidence>
<evidence type="ECO:0000256" key="6">
    <source>
        <dbReference type="ARBA" id="ARBA00023235"/>
    </source>
</evidence>
<organism evidence="10">
    <name type="scientific">marine metagenome</name>
    <dbReference type="NCBI Taxonomy" id="408172"/>
    <lineage>
        <taxon>unclassified sequences</taxon>
        <taxon>metagenomes</taxon>
        <taxon>ecological metagenomes</taxon>
    </lineage>
</organism>
<keyword evidence="4" id="KW-0479">Metal-binding</keyword>
<dbReference type="EMBL" id="UINC01033751">
    <property type="protein sequence ID" value="SVB23510.1"/>
    <property type="molecule type" value="Genomic_DNA"/>
</dbReference>
<evidence type="ECO:0000256" key="1">
    <source>
        <dbReference type="ARBA" id="ARBA00001946"/>
    </source>
</evidence>
<dbReference type="PANTHER" id="PTHR43771">
    <property type="entry name" value="PHOSPHOMANNOMUTASE"/>
    <property type="match status" value="1"/>
</dbReference>
<dbReference type="SUPFAM" id="SSF53738">
    <property type="entry name" value="Phosphoglucomutase, first 3 domains"/>
    <property type="match status" value="3"/>
</dbReference>
<dbReference type="GO" id="GO:0016868">
    <property type="term" value="F:intramolecular phosphotransferase activity"/>
    <property type="evidence" value="ECO:0007669"/>
    <property type="project" value="InterPro"/>
</dbReference>
<feature type="domain" description="Alpha-D-phosphohexomutase alpha/beta/alpha" evidence="8">
    <location>
        <begin position="151"/>
        <end position="249"/>
    </location>
</feature>
<dbReference type="GO" id="GO:0000287">
    <property type="term" value="F:magnesium ion binding"/>
    <property type="evidence" value="ECO:0007669"/>
    <property type="project" value="InterPro"/>
</dbReference>
<comment type="similarity">
    <text evidence="2">Belongs to the phosphohexose mutase family.</text>
</comment>
<gene>
    <name evidence="10" type="ORF">METZ01_LOCUS176364</name>
</gene>
<keyword evidence="6" id="KW-0413">Isomerase</keyword>
<dbReference type="Pfam" id="PF02880">
    <property type="entry name" value="PGM_PMM_III"/>
    <property type="match status" value="1"/>
</dbReference>
<keyword evidence="3" id="KW-0597">Phosphoprotein</keyword>
<evidence type="ECO:0000313" key="10">
    <source>
        <dbReference type="EMBL" id="SVB23510.1"/>
    </source>
</evidence>
<name>A0A382CBV9_9ZZZZ</name>
<dbReference type="PANTHER" id="PTHR43771:SF2">
    <property type="entry name" value="PHOSPHOMANNOMUTASE_PHOSPHOGLUCOMUTASE"/>
    <property type="match status" value="1"/>
</dbReference>
<feature type="domain" description="Alpha-D-phosphohexomutase alpha/beta/alpha" evidence="7">
    <location>
        <begin position="7"/>
        <end position="137"/>
    </location>
</feature>
<dbReference type="PRINTS" id="PR00509">
    <property type="entry name" value="PGMPMM"/>
</dbReference>
<keyword evidence="5" id="KW-0460">Magnesium</keyword>
<dbReference type="Pfam" id="PF02878">
    <property type="entry name" value="PGM_PMM_I"/>
    <property type="match status" value="1"/>
</dbReference>
<dbReference type="InterPro" id="IPR016055">
    <property type="entry name" value="A-D-PHexomutase_a/b/a-I/II/III"/>
</dbReference>
<sequence length="405" mass="45320">MKVNPYVFRQYDIRGVVEEDFPPEFVSGLGKAFGTFVKRSGVREIALSGDVRLSTPQLKKLFKEGVLETGIDIIDIGTLPTPANYYSMWKLNAGAAVQITGSHNPANMNGFKMSLNKGAVYGDQIQQLKSFMERDDFESGEGTEVKYKILDEYIEMIKNKITFDRQMTLAMDCGNAAACLAAPTIFNELDADLTELFCDVDGNFPNHHPDPTVTENLAKLISTVKGGDFDAGLAYDGDADRIGLIDEKGGIVFADQIMALMLPEIVNEGDEILFDVKCSQALEEEIIRLGGKPVIWKTGHSLIKQRMKELSCKFGGEMSGHLFFADDYFGYDDAIYVSARVIQMLSRQDKKLSELVAALPQYHSTPEMRLNCSDDEEKFRINMEATTYFDEHYDCLDIDGVRIRF</sequence>
<feature type="domain" description="Alpha-D-phosphohexomutase alpha/beta/alpha" evidence="9">
    <location>
        <begin position="255"/>
        <end position="360"/>
    </location>
</feature>
<evidence type="ECO:0000259" key="9">
    <source>
        <dbReference type="Pfam" id="PF02880"/>
    </source>
</evidence>
<evidence type="ECO:0000256" key="2">
    <source>
        <dbReference type="ARBA" id="ARBA00010231"/>
    </source>
</evidence>
<feature type="non-terminal residue" evidence="10">
    <location>
        <position position="405"/>
    </location>
</feature>
<dbReference type="GO" id="GO:0005975">
    <property type="term" value="P:carbohydrate metabolic process"/>
    <property type="evidence" value="ECO:0007669"/>
    <property type="project" value="InterPro"/>
</dbReference>
<dbReference type="Gene3D" id="3.40.120.10">
    <property type="entry name" value="Alpha-D-Glucose-1,6-Bisphosphate, subunit A, domain 3"/>
    <property type="match status" value="3"/>
</dbReference>
<dbReference type="AlphaFoldDB" id="A0A382CBV9"/>